<keyword evidence="9" id="KW-1185">Reference proteome</keyword>
<feature type="transmembrane region" description="Helical" evidence="6">
    <location>
        <begin position="341"/>
        <end position="374"/>
    </location>
</feature>
<keyword evidence="3 6" id="KW-0812">Transmembrane</keyword>
<dbReference type="PANTHER" id="PTHR23504">
    <property type="entry name" value="MAJOR FACILITATOR SUPERFAMILY DOMAIN-CONTAINING PROTEIN 10"/>
    <property type="match status" value="1"/>
</dbReference>
<dbReference type="RefSeq" id="WP_213512606.1">
    <property type="nucleotide sequence ID" value="NZ_BOSE01000001.1"/>
</dbReference>
<accession>A0A920CWV4</accession>
<comment type="caution">
    <text evidence="8">The sequence shown here is derived from an EMBL/GenBank/DDBJ whole genome shotgun (WGS) entry which is preliminary data.</text>
</comment>
<keyword evidence="4 6" id="KW-1133">Transmembrane helix</keyword>
<evidence type="ECO:0000256" key="6">
    <source>
        <dbReference type="SAM" id="Phobius"/>
    </source>
</evidence>
<comment type="subcellular location">
    <subcellularLocation>
        <location evidence="1">Cell membrane</location>
        <topology evidence="1">Multi-pass membrane protein</topology>
    </subcellularLocation>
</comment>
<dbReference type="PANTHER" id="PTHR23504:SF15">
    <property type="entry name" value="MAJOR FACILITATOR SUPERFAMILY (MFS) PROFILE DOMAIN-CONTAINING PROTEIN"/>
    <property type="match status" value="1"/>
</dbReference>
<organism evidence="8 9">
    <name type="scientific">Paenibacillus montaniterrae</name>
    <dbReference type="NCBI Taxonomy" id="429341"/>
    <lineage>
        <taxon>Bacteria</taxon>
        <taxon>Bacillati</taxon>
        <taxon>Bacillota</taxon>
        <taxon>Bacilli</taxon>
        <taxon>Bacillales</taxon>
        <taxon>Paenibacillaceae</taxon>
        <taxon>Paenibacillus</taxon>
    </lineage>
</organism>
<evidence type="ECO:0000256" key="2">
    <source>
        <dbReference type="ARBA" id="ARBA00022448"/>
    </source>
</evidence>
<dbReference type="InterPro" id="IPR036259">
    <property type="entry name" value="MFS_trans_sf"/>
</dbReference>
<feature type="transmembrane region" description="Helical" evidence="6">
    <location>
        <begin position="7"/>
        <end position="31"/>
    </location>
</feature>
<dbReference type="EMBL" id="BOSE01000001">
    <property type="protein sequence ID" value="GIP14424.1"/>
    <property type="molecule type" value="Genomic_DNA"/>
</dbReference>
<feature type="transmembrane region" description="Helical" evidence="6">
    <location>
        <begin position="271"/>
        <end position="289"/>
    </location>
</feature>
<keyword evidence="2" id="KW-0813">Transport</keyword>
<feature type="transmembrane region" description="Helical" evidence="6">
    <location>
        <begin position="162"/>
        <end position="180"/>
    </location>
</feature>
<dbReference type="PROSITE" id="PS50850">
    <property type="entry name" value="MFS"/>
    <property type="match status" value="1"/>
</dbReference>
<feature type="transmembrane region" description="Helical" evidence="6">
    <location>
        <begin position="43"/>
        <end position="60"/>
    </location>
</feature>
<keyword evidence="5 6" id="KW-0472">Membrane</keyword>
<reference evidence="8" key="1">
    <citation type="submission" date="2021-03" db="EMBL/GenBank/DDBJ databases">
        <title>Antimicrobial resistance genes in bacteria isolated from Japanese honey, and their potential for conferring macrolide and lincosamide resistance in the American foulbrood pathogen Paenibacillus larvae.</title>
        <authorList>
            <person name="Okamoto M."/>
            <person name="Kumagai M."/>
            <person name="Kanamori H."/>
            <person name="Takamatsu D."/>
        </authorList>
    </citation>
    <scope>NUCLEOTIDE SEQUENCE</scope>
    <source>
        <strain evidence="8">J40TS1</strain>
    </source>
</reference>
<evidence type="ECO:0000256" key="4">
    <source>
        <dbReference type="ARBA" id="ARBA00022989"/>
    </source>
</evidence>
<dbReference type="SUPFAM" id="SSF103473">
    <property type="entry name" value="MFS general substrate transporter"/>
    <property type="match status" value="1"/>
</dbReference>
<dbReference type="Proteomes" id="UP000683139">
    <property type="component" value="Unassembled WGS sequence"/>
</dbReference>
<dbReference type="GO" id="GO:0022857">
    <property type="term" value="F:transmembrane transporter activity"/>
    <property type="evidence" value="ECO:0007669"/>
    <property type="project" value="InterPro"/>
</dbReference>
<name>A0A920CWV4_9BACL</name>
<evidence type="ECO:0000256" key="3">
    <source>
        <dbReference type="ARBA" id="ARBA00022692"/>
    </source>
</evidence>
<proteinExistence type="predicted"/>
<dbReference type="InterPro" id="IPR001958">
    <property type="entry name" value="Tet-R_TetA/multi-R_MdtG-like"/>
</dbReference>
<evidence type="ECO:0000259" key="7">
    <source>
        <dbReference type="PROSITE" id="PS50850"/>
    </source>
</evidence>
<dbReference type="InterPro" id="IPR011701">
    <property type="entry name" value="MFS"/>
</dbReference>
<evidence type="ECO:0000256" key="1">
    <source>
        <dbReference type="ARBA" id="ARBA00004651"/>
    </source>
</evidence>
<evidence type="ECO:0000313" key="8">
    <source>
        <dbReference type="EMBL" id="GIP14424.1"/>
    </source>
</evidence>
<feature type="transmembrane region" description="Helical" evidence="6">
    <location>
        <begin position="206"/>
        <end position="228"/>
    </location>
</feature>
<feature type="domain" description="Major facilitator superfamily (MFS) profile" evidence="7">
    <location>
        <begin position="4"/>
        <end position="381"/>
    </location>
</feature>
<feature type="transmembrane region" description="Helical" evidence="6">
    <location>
        <begin position="240"/>
        <end position="259"/>
    </location>
</feature>
<dbReference type="Gene3D" id="1.20.1250.20">
    <property type="entry name" value="MFS general substrate transporter like domains"/>
    <property type="match status" value="1"/>
</dbReference>
<protein>
    <submittedName>
        <fullName evidence="8">Tetracycline resistance MFS efflux pump</fullName>
    </submittedName>
</protein>
<dbReference type="GO" id="GO:0005886">
    <property type="term" value="C:plasma membrane"/>
    <property type="evidence" value="ECO:0007669"/>
    <property type="project" value="UniProtKB-SubCell"/>
</dbReference>
<feature type="transmembrane region" description="Helical" evidence="6">
    <location>
        <begin position="72"/>
        <end position="92"/>
    </location>
</feature>
<sequence>MDKRMLVVMAILMTTFVGFGIIIPVMPEIILETASSNAELHNGAILAIYSLVSFILSPVWGGWSDRIGRRSIIIVGLIGFSISFLMFGLVAGNLLLMYVARALGGLFSGAVTSVIVAYVADITTAETRTKGMAFVGISIGFGFMIGPAIGGMLSVVSLNTPFYVAAALSLITAVFAFMILKDTGVRAAQDEPRVSRWKAFEGVSKYLYVLAFFVTFTLAFIEATLQFFGIERFDVTPGQVGLMFLYCGLAGAIVQGGIVRRYVKPGQEPKFIVVGLIISAAGFFMLLNAHSMAWATISLVVFGIGNAITRPCITSLITLKTRVGIGVASGLSNSMDSLGRIAGPLIGTLLFSFSITLPYIIAGALCLLALLLVYQFKLADREAGPKVNPVK</sequence>
<feature type="transmembrane region" description="Helical" evidence="6">
    <location>
        <begin position="132"/>
        <end position="156"/>
    </location>
</feature>
<evidence type="ECO:0000256" key="5">
    <source>
        <dbReference type="ARBA" id="ARBA00023136"/>
    </source>
</evidence>
<gene>
    <name evidence="8" type="ORF">J40TS1_00660</name>
</gene>
<dbReference type="PRINTS" id="PR01035">
    <property type="entry name" value="TCRTETA"/>
</dbReference>
<dbReference type="AlphaFoldDB" id="A0A920CWV4"/>
<evidence type="ECO:0000313" key="9">
    <source>
        <dbReference type="Proteomes" id="UP000683139"/>
    </source>
</evidence>
<dbReference type="InterPro" id="IPR020846">
    <property type="entry name" value="MFS_dom"/>
</dbReference>
<feature type="transmembrane region" description="Helical" evidence="6">
    <location>
        <begin position="98"/>
        <end position="120"/>
    </location>
</feature>
<dbReference type="Pfam" id="PF07690">
    <property type="entry name" value="MFS_1"/>
    <property type="match status" value="1"/>
</dbReference>